<gene>
    <name evidence="1" type="ORF">GCM10012275_36680</name>
</gene>
<protein>
    <submittedName>
        <fullName evidence="1">Uncharacterized protein</fullName>
    </submittedName>
</protein>
<dbReference type="Proteomes" id="UP000637578">
    <property type="component" value="Unassembled WGS sequence"/>
</dbReference>
<comment type="caution">
    <text evidence="1">The sequence shown here is derived from an EMBL/GenBank/DDBJ whole genome shotgun (WGS) entry which is preliminary data.</text>
</comment>
<sequence length="99" mass="11280">MELPAPGLRTLLSQAPHACGRKHRPPPRHQCGAVEVTCTPDSGSVRYSRIPGHRLRHMVQHRIDVLACFRSYIAQFTRKGTRRVSLTVRVDMIMLRKVL</sequence>
<accession>A0A8J3FW12</accession>
<reference evidence="1" key="1">
    <citation type="journal article" date="2014" name="Int. J. Syst. Evol. Microbiol.">
        <title>Complete genome sequence of Corynebacterium casei LMG S-19264T (=DSM 44701T), isolated from a smear-ripened cheese.</title>
        <authorList>
            <consortium name="US DOE Joint Genome Institute (JGI-PGF)"/>
            <person name="Walter F."/>
            <person name="Albersmeier A."/>
            <person name="Kalinowski J."/>
            <person name="Ruckert C."/>
        </authorList>
    </citation>
    <scope>NUCLEOTIDE SEQUENCE</scope>
    <source>
        <strain evidence="1">CGMCC 4.5737</strain>
    </source>
</reference>
<name>A0A8J3FW12_9PSEU</name>
<organism evidence="1 2">
    <name type="scientific">Longimycelium tulufanense</name>
    <dbReference type="NCBI Taxonomy" id="907463"/>
    <lineage>
        <taxon>Bacteria</taxon>
        <taxon>Bacillati</taxon>
        <taxon>Actinomycetota</taxon>
        <taxon>Actinomycetes</taxon>
        <taxon>Pseudonocardiales</taxon>
        <taxon>Pseudonocardiaceae</taxon>
        <taxon>Longimycelium</taxon>
    </lineage>
</organism>
<reference evidence="1" key="2">
    <citation type="submission" date="2020-09" db="EMBL/GenBank/DDBJ databases">
        <authorList>
            <person name="Sun Q."/>
            <person name="Zhou Y."/>
        </authorList>
    </citation>
    <scope>NUCLEOTIDE SEQUENCE</scope>
    <source>
        <strain evidence="1">CGMCC 4.5737</strain>
    </source>
</reference>
<proteinExistence type="predicted"/>
<keyword evidence="2" id="KW-1185">Reference proteome</keyword>
<evidence type="ECO:0000313" key="2">
    <source>
        <dbReference type="Proteomes" id="UP000637578"/>
    </source>
</evidence>
<dbReference type="EMBL" id="BMMK01000017">
    <property type="protein sequence ID" value="GGM62637.1"/>
    <property type="molecule type" value="Genomic_DNA"/>
</dbReference>
<evidence type="ECO:0000313" key="1">
    <source>
        <dbReference type="EMBL" id="GGM62637.1"/>
    </source>
</evidence>
<dbReference type="AlphaFoldDB" id="A0A8J3FW12"/>